<dbReference type="SMART" id="SM00355">
    <property type="entry name" value="ZnF_C2H2"/>
    <property type="match status" value="5"/>
</dbReference>
<dbReference type="PROSITE" id="PS50157">
    <property type="entry name" value="ZINC_FINGER_C2H2_2"/>
    <property type="match status" value="2"/>
</dbReference>
<evidence type="ECO:0000256" key="3">
    <source>
        <dbReference type="ARBA" id="ARBA00022771"/>
    </source>
</evidence>
<dbReference type="InterPro" id="IPR036236">
    <property type="entry name" value="Znf_C2H2_sf"/>
</dbReference>
<evidence type="ECO:0000256" key="5">
    <source>
        <dbReference type="PROSITE-ProRule" id="PRU00042"/>
    </source>
</evidence>
<dbReference type="GO" id="GO:0008270">
    <property type="term" value="F:zinc ion binding"/>
    <property type="evidence" value="ECO:0007669"/>
    <property type="project" value="UniProtKB-KW"/>
</dbReference>
<keyword evidence="4" id="KW-0862">Zinc</keyword>
<dbReference type="Gene3D" id="3.30.160.60">
    <property type="entry name" value="Classic Zinc Finger"/>
    <property type="match status" value="2"/>
</dbReference>
<dbReference type="PANTHER" id="PTHR24379:SF121">
    <property type="entry name" value="C2H2-TYPE DOMAIN-CONTAINING PROTEIN"/>
    <property type="match status" value="1"/>
</dbReference>
<feature type="domain" description="C2H2-type" evidence="6">
    <location>
        <begin position="96"/>
        <end position="123"/>
    </location>
</feature>
<name>A0A2J5HD23_9EURO</name>
<organism evidence="7 8">
    <name type="scientific">Aspergillus taichungensis</name>
    <dbReference type="NCBI Taxonomy" id="482145"/>
    <lineage>
        <taxon>Eukaryota</taxon>
        <taxon>Fungi</taxon>
        <taxon>Dikarya</taxon>
        <taxon>Ascomycota</taxon>
        <taxon>Pezizomycotina</taxon>
        <taxon>Eurotiomycetes</taxon>
        <taxon>Eurotiomycetidae</taxon>
        <taxon>Eurotiales</taxon>
        <taxon>Aspergillaceae</taxon>
        <taxon>Aspergillus</taxon>
        <taxon>Aspergillus subgen. Circumdati</taxon>
    </lineage>
</organism>
<dbReference type="PROSITE" id="PS00028">
    <property type="entry name" value="ZINC_FINGER_C2H2_1"/>
    <property type="match status" value="1"/>
</dbReference>
<dbReference type="InterPro" id="IPR013087">
    <property type="entry name" value="Znf_C2H2_type"/>
</dbReference>
<dbReference type="PANTHER" id="PTHR24379">
    <property type="entry name" value="KRAB AND ZINC FINGER DOMAIN-CONTAINING"/>
    <property type="match status" value="1"/>
</dbReference>
<proteinExistence type="predicted"/>
<keyword evidence="3 5" id="KW-0863">Zinc-finger</keyword>
<protein>
    <recommendedName>
        <fullName evidence="6">C2H2-type domain-containing protein</fullName>
    </recommendedName>
</protein>
<evidence type="ECO:0000256" key="1">
    <source>
        <dbReference type="ARBA" id="ARBA00022723"/>
    </source>
</evidence>
<dbReference type="Pfam" id="PF00096">
    <property type="entry name" value="zf-C2H2"/>
    <property type="match status" value="1"/>
</dbReference>
<dbReference type="SUPFAM" id="SSF57667">
    <property type="entry name" value="beta-beta-alpha zinc fingers"/>
    <property type="match status" value="1"/>
</dbReference>
<dbReference type="Proteomes" id="UP000235023">
    <property type="component" value="Unassembled WGS sequence"/>
</dbReference>
<sequence>MELGPYLAFDGINYECTLCERAFASEGSLYAHCRNTSQHEWCERHITCLQCPLSQEFETHAEIENHLVGFHHFCSDCNLSHESAEKFREHDIDKHYLCTKCERYFANKNNLEMHQQKHQARTMECCCCYKTFKSFSGVLIHLESGSCPSSITDEEIDKIACEFYQSKMYINEEFDGGWLYKCPHCEMEFSKLSALYQHVEDVPSCSFLIIGHGRLAKLERFITRSLR</sequence>
<feature type="domain" description="C2H2-type" evidence="6">
    <location>
        <begin position="14"/>
        <end position="39"/>
    </location>
</feature>
<dbReference type="AlphaFoldDB" id="A0A2J5HD23"/>
<gene>
    <name evidence="7" type="ORF">BDW42DRAFT_189659</name>
</gene>
<keyword evidence="2" id="KW-0677">Repeat</keyword>
<evidence type="ECO:0000259" key="6">
    <source>
        <dbReference type="PROSITE" id="PS50157"/>
    </source>
</evidence>
<reference evidence="8" key="1">
    <citation type="submission" date="2017-12" db="EMBL/GenBank/DDBJ databases">
        <authorList>
            <consortium name="DOE Joint Genome Institute"/>
            <person name="Mondo S.J."/>
            <person name="Kjaerbolling I."/>
            <person name="Vesth T.C."/>
            <person name="Frisvad J.C."/>
            <person name="Nybo J.L."/>
            <person name="Theobald S."/>
            <person name="Kuo A."/>
            <person name="Bowyer P."/>
            <person name="Matsuda Y."/>
            <person name="Lyhne E.K."/>
            <person name="Kogle M.E."/>
            <person name="Clum A."/>
            <person name="Lipzen A."/>
            <person name="Salamov A."/>
            <person name="Ngan C.Y."/>
            <person name="Daum C."/>
            <person name="Chiniquy J."/>
            <person name="Barry K."/>
            <person name="LaButti K."/>
            <person name="Haridas S."/>
            <person name="Simmons B.A."/>
            <person name="Magnuson J.K."/>
            <person name="Mortensen U.H."/>
            <person name="Larsen T.O."/>
            <person name="Grigoriev I.V."/>
            <person name="Baker S.E."/>
            <person name="Andersen M.R."/>
            <person name="Nordberg H.P."/>
            <person name="Cantor M.N."/>
            <person name="Hua S.X."/>
        </authorList>
    </citation>
    <scope>NUCLEOTIDE SEQUENCE [LARGE SCALE GENOMIC DNA]</scope>
    <source>
        <strain evidence="8">IBT 19404</strain>
    </source>
</reference>
<evidence type="ECO:0000256" key="2">
    <source>
        <dbReference type="ARBA" id="ARBA00022737"/>
    </source>
</evidence>
<dbReference type="EMBL" id="KZ559694">
    <property type="protein sequence ID" value="PLN74656.1"/>
    <property type="molecule type" value="Genomic_DNA"/>
</dbReference>
<evidence type="ECO:0000313" key="7">
    <source>
        <dbReference type="EMBL" id="PLN74656.1"/>
    </source>
</evidence>
<dbReference type="OrthoDB" id="6105938at2759"/>
<evidence type="ECO:0000313" key="8">
    <source>
        <dbReference type="Proteomes" id="UP000235023"/>
    </source>
</evidence>
<accession>A0A2J5HD23</accession>
<keyword evidence="1" id="KW-0479">Metal-binding</keyword>
<evidence type="ECO:0000256" key="4">
    <source>
        <dbReference type="ARBA" id="ARBA00022833"/>
    </source>
</evidence>
<keyword evidence="8" id="KW-1185">Reference proteome</keyword>